<dbReference type="CDD" id="cd00082">
    <property type="entry name" value="HisKA"/>
    <property type="match status" value="1"/>
</dbReference>
<evidence type="ECO:0000256" key="7">
    <source>
        <dbReference type="ARBA" id="ARBA00022741"/>
    </source>
</evidence>
<dbReference type="InterPro" id="IPR036890">
    <property type="entry name" value="HATPase_C_sf"/>
</dbReference>
<dbReference type="InterPro" id="IPR003661">
    <property type="entry name" value="HisK_dim/P_dom"/>
</dbReference>
<dbReference type="Pfam" id="PF13493">
    <property type="entry name" value="DUF4118"/>
    <property type="match status" value="1"/>
</dbReference>
<evidence type="ECO:0000256" key="9">
    <source>
        <dbReference type="ARBA" id="ARBA00022840"/>
    </source>
</evidence>
<evidence type="ECO:0000256" key="10">
    <source>
        <dbReference type="ARBA" id="ARBA00022989"/>
    </source>
</evidence>
<comment type="subcellular location">
    <subcellularLocation>
        <location evidence="2">Membrane</location>
        <topology evidence="2">Multi-pass membrane protein</topology>
    </subcellularLocation>
</comment>
<evidence type="ECO:0000256" key="13">
    <source>
        <dbReference type="SAM" id="Phobius"/>
    </source>
</evidence>
<evidence type="ECO:0000313" key="16">
    <source>
        <dbReference type="Proteomes" id="UP000283077"/>
    </source>
</evidence>
<evidence type="ECO:0000256" key="3">
    <source>
        <dbReference type="ARBA" id="ARBA00012438"/>
    </source>
</evidence>
<dbReference type="EMBL" id="SACS01000011">
    <property type="protein sequence ID" value="RVU37146.1"/>
    <property type="molecule type" value="Genomic_DNA"/>
</dbReference>
<dbReference type="InterPro" id="IPR052023">
    <property type="entry name" value="Histidine_kinase_KdpD"/>
</dbReference>
<reference evidence="15 16" key="1">
    <citation type="submission" date="2019-01" db="EMBL/GenBank/DDBJ databases">
        <authorList>
            <person name="Chen W.-M."/>
        </authorList>
    </citation>
    <scope>NUCLEOTIDE SEQUENCE [LARGE SCALE GENOMIC DNA]</scope>
    <source>
        <strain evidence="15 16">KYPC3</strain>
    </source>
</reference>
<dbReference type="InterPro" id="IPR005467">
    <property type="entry name" value="His_kinase_dom"/>
</dbReference>
<evidence type="ECO:0000256" key="6">
    <source>
        <dbReference type="ARBA" id="ARBA00022692"/>
    </source>
</evidence>
<feature type="transmembrane region" description="Helical" evidence="13">
    <location>
        <begin position="88"/>
        <end position="107"/>
    </location>
</feature>
<dbReference type="RefSeq" id="WP_127699162.1">
    <property type="nucleotide sequence ID" value="NZ_SACS01000011.1"/>
</dbReference>
<keyword evidence="11" id="KW-0902">Two-component regulatory system</keyword>
<keyword evidence="6 13" id="KW-0812">Transmembrane</keyword>
<accession>A0A437QRK9</accession>
<organism evidence="15 16">
    <name type="scientific">Rheinheimera riviphila</name>
    <dbReference type="NCBI Taxonomy" id="1834037"/>
    <lineage>
        <taxon>Bacteria</taxon>
        <taxon>Pseudomonadati</taxon>
        <taxon>Pseudomonadota</taxon>
        <taxon>Gammaproteobacteria</taxon>
        <taxon>Chromatiales</taxon>
        <taxon>Chromatiaceae</taxon>
        <taxon>Rheinheimera</taxon>
    </lineage>
</organism>
<protein>
    <recommendedName>
        <fullName evidence="3">histidine kinase</fullName>
        <ecNumber evidence="3">2.7.13.3</ecNumber>
    </recommendedName>
</protein>
<keyword evidence="12 13" id="KW-0472">Membrane</keyword>
<evidence type="ECO:0000256" key="1">
    <source>
        <dbReference type="ARBA" id="ARBA00000085"/>
    </source>
</evidence>
<evidence type="ECO:0000256" key="4">
    <source>
        <dbReference type="ARBA" id="ARBA00022553"/>
    </source>
</evidence>
<dbReference type="Gene3D" id="1.20.120.620">
    <property type="entry name" value="Backbone structure of the membrane domain of e. Coli histidine kinase receptor kdpd"/>
    <property type="match status" value="1"/>
</dbReference>
<sequence length="449" mass="49330">MSLFTAGELGKTTALAGTVIIPVLITVLLLPLRDFISPTDVAMLQLVWIAWMAQQFGKSWAIATTVLCVGLLNWCFVAPYYTLHVDDSSNLISFMVMLSLGIFISYLSDQSQRRLHKTRLAMSQMRAMYMLAKGVNSCSDWTAQCQYAARLLTRRLKASVVLEPSATPPQPVEGQVVSQIVLPLGQPKVAGWMLLDEAVYRRQQPLIHAAQSLLSQSARSVQLQQQAQQQQLQMELEQHRAMLLRSLSHDLRTPLATIMGASSMLADTDLPLTLAQRQQQAANIYQQSKLLDLHFEKVLELSKAQLCGDSLQLSSFSSDELIAGALARRPDLTTVVRADFQLGAPLQLCGNLDLLEIALANMLENAVKYGQAPFALQLSAHTQSSPGQYSLLLSHPLAAQNKAIPDRSHGLGTLICQTVAALHQGQFRLQLPDPAQVSARVSATLEWQA</sequence>
<dbReference type="OrthoDB" id="9806130at2"/>
<dbReference type="SUPFAM" id="SSF47384">
    <property type="entry name" value="Homodimeric domain of signal transducing histidine kinase"/>
    <property type="match status" value="1"/>
</dbReference>
<evidence type="ECO:0000259" key="14">
    <source>
        <dbReference type="PROSITE" id="PS50109"/>
    </source>
</evidence>
<dbReference type="Pfam" id="PF00512">
    <property type="entry name" value="HisKA"/>
    <property type="match status" value="1"/>
</dbReference>
<keyword evidence="7" id="KW-0547">Nucleotide-binding</keyword>
<dbReference type="GO" id="GO:0005886">
    <property type="term" value="C:plasma membrane"/>
    <property type="evidence" value="ECO:0007669"/>
    <property type="project" value="TreeGrafter"/>
</dbReference>
<name>A0A437QRK9_9GAMM</name>
<keyword evidence="5" id="KW-0808">Transferase</keyword>
<proteinExistence type="predicted"/>
<evidence type="ECO:0000256" key="8">
    <source>
        <dbReference type="ARBA" id="ARBA00022777"/>
    </source>
</evidence>
<evidence type="ECO:0000256" key="11">
    <source>
        <dbReference type="ARBA" id="ARBA00023012"/>
    </source>
</evidence>
<keyword evidence="8" id="KW-0418">Kinase</keyword>
<dbReference type="EC" id="2.7.13.3" evidence="3"/>
<dbReference type="AlphaFoldDB" id="A0A437QRK9"/>
<dbReference type="InterPro" id="IPR038318">
    <property type="entry name" value="KdpD_sf"/>
</dbReference>
<keyword evidence="16" id="KW-1185">Reference proteome</keyword>
<dbReference type="InterPro" id="IPR036097">
    <property type="entry name" value="HisK_dim/P_sf"/>
</dbReference>
<evidence type="ECO:0000313" key="15">
    <source>
        <dbReference type="EMBL" id="RVU37146.1"/>
    </source>
</evidence>
<dbReference type="PROSITE" id="PS50109">
    <property type="entry name" value="HIS_KIN"/>
    <property type="match status" value="1"/>
</dbReference>
<comment type="caution">
    <text evidence="15">The sequence shown here is derived from an EMBL/GenBank/DDBJ whole genome shotgun (WGS) entry which is preliminary data.</text>
</comment>
<dbReference type="InterPro" id="IPR025201">
    <property type="entry name" value="KdpD_TM"/>
</dbReference>
<evidence type="ECO:0000256" key="5">
    <source>
        <dbReference type="ARBA" id="ARBA00022679"/>
    </source>
</evidence>
<feature type="transmembrane region" description="Helical" evidence="13">
    <location>
        <begin position="12"/>
        <end position="29"/>
    </location>
</feature>
<keyword evidence="9" id="KW-0067">ATP-binding</keyword>
<feature type="domain" description="Histidine kinase" evidence="14">
    <location>
        <begin position="246"/>
        <end position="430"/>
    </location>
</feature>
<dbReference type="GO" id="GO:0000155">
    <property type="term" value="F:phosphorelay sensor kinase activity"/>
    <property type="evidence" value="ECO:0007669"/>
    <property type="project" value="InterPro"/>
</dbReference>
<dbReference type="SMART" id="SM00388">
    <property type="entry name" value="HisKA"/>
    <property type="match status" value="1"/>
</dbReference>
<keyword evidence="10 13" id="KW-1133">Transmembrane helix</keyword>
<dbReference type="Proteomes" id="UP000283077">
    <property type="component" value="Unassembled WGS sequence"/>
</dbReference>
<dbReference type="PANTHER" id="PTHR45569">
    <property type="entry name" value="SENSOR PROTEIN KDPD"/>
    <property type="match status" value="1"/>
</dbReference>
<dbReference type="PANTHER" id="PTHR45569:SF1">
    <property type="entry name" value="SENSOR PROTEIN KDPD"/>
    <property type="match status" value="1"/>
</dbReference>
<comment type="catalytic activity">
    <reaction evidence="1">
        <text>ATP + protein L-histidine = ADP + protein N-phospho-L-histidine.</text>
        <dbReference type="EC" id="2.7.13.3"/>
    </reaction>
</comment>
<feature type="transmembrane region" description="Helical" evidence="13">
    <location>
        <begin position="60"/>
        <end position="82"/>
    </location>
</feature>
<evidence type="ECO:0000256" key="12">
    <source>
        <dbReference type="ARBA" id="ARBA00023136"/>
    </source>
</evidence>
<dbReference type="GO" id="GO:0005524">
    <property type="term" value="F:ATP binding"/>
    <property type="evidence" value="ECO:0007669"/>
    <property type="project" value="UniProtKB-KW"/>
</dbReference>
<keyword evidence="4" id="KW-0597">Phosphoprotein</keyword>
<gene>
    <name evidence="15" type="ORF">EOE67_11145</name>
</gene>
<dbReference type="Gene3D" id="1.10.287.130">
    <property type="match status" value="1"/>
</dbReference>
<dbReference type="SUPFAM" id="SSF55874">
    <property type="entry name" value="ATPase domain of HSP90 chaperone/DNA topoisomerase II/histidine kinase"/>
    <property type="match status" value="1"/>
</dbReference>
<evidence type="ECO:0000256" key="2">
    <source>
        <dbReference type="ARBA" id="ARBA00004141"/>
    </source>
</evidence>